<dbReference type="InterPro" id="IPR029058">
    <property type="entry name" value="AB_hydrolase_fold"/>
</dbReference>
<dbReference type="InterPro" id="IPR000873">
    <property type="entry name" value="AMP-dep_synth/lig_dom"/>
</dbReference>
<evidence type="ECO:0000259" key="4">
    <source>
        <dbReference type="PROSITE" id="PS50075"/>
    </source>
</evidence>
<feature type="transmembrane region" description="Helical" evidence="3">
    <location>
        <begin position="937"/>
        <end position="962"/>
    </location>
</feature>
<dbReference type="InParanoid" id="A0A1V8SFL8"/>
<dbReference type="Pfam" id="PF00550">
    <property type="entry name" value="PP-binding"/>
    <property type="match status" value="1"/>
</dbReference>
<keyword evidence="3" id="KW-1133">Transmembrane helix</keyword>
<keyword evidence="1" id="KW-0596">Phosphopantetheine</keyword>
<name>A0A1V8SFL8_9PEZI</name>
<feature type="domain" description="Carrier" evidence="4">
    <location>
        <begin position="784"/>
        <end position="861"/>
    </location>
</feature>
<dbReference type="GO" id="GO:0031177">
    <property type="term" value="F:phosphopantetheine binding"/>
    <property type="evidence" value="ECO:0007669"/>
    <property type="project" value="InterPro"/>
</dbReference>
<keyword evidence="3" id="KW-0812">Transmembrane</keyword>
<evidence type="ECO:0000313" key="5">
    <source>
        <dbReference type="EMBL" id="OQN97817.1"/>
    </source>
</evidence>
<feature type="transmembrane region" description="Helical" evidence="3">
    <location>
        <begin position="1539"/>
        <end position="1564"/>
    </location>
</feature>
<dbReference type="OrthoDB" id="3633556at2759"/>
<dbReference type="GO" id="GO:0006631">
    <property type="term" value="P:fatty acid metabolic process"/>
    <property type="evidence" value="ECO:0007669"/>
    <property type="project" value="TreeGrafter"/>
</dbReference>
<dbReference type="Gene3D" id="3.40.50.1820">
    <property type="entry name" value="alpha/beta hydrolase"/>
    <property type="match status" value="1"/>
</dbReference>
<reference evidence="6" key="1">
    <citation type="submission" date="2017-03" db="EMBL/GenBank/DDBJ databases">
        <title>Genomes of endolithic fungi from Antarctica.</title>
        <authorList>
            <person name="Coleine C."/>
            <person name="Masonjones S."/>
            <person name="Stajich J.E."/>
        </authorList>
    </citation>
    <scope>NUCLEOTIDE SEQUENCE [LARGE SCALE GENOMIC DNA]</scope>
    <source>
        <strain evidence="6">CCFEE 5527</strain>
    </source>
</reference>
<accession>A0A1V8SFL8</accession>
<organism evidence="5 6">
    <name type="scientific">Cryoendolithus antarcticus</name>
    <dbReference type="NCBI Taxonomy" id="1507870"/>
    <lineage>
        <taxon>Eukaryota</taxon>
        <taxon>Fungi</taxon>
        <taxon>Dikarya</taxon>
        <taxon>Ascomycota</taxon>
        <taxon>Pezizomycotina</taxon>
        <taxon>Dothideomycetes</taxon>
        <taxon>Dothideomycetidae</taxon>
        <taxon>Cladosporiales</taxon>
        <taxon>Cladosporiaceae</taxon>
        <taxon>Cryoendolithus</taxon>
    </lineage>
</organism>
<evidence type="ECO:0000256" key="2">
    <source>
        <dbReference type="ARBA" id="ARBA00022553"/>
    </source>
</evidence>
<dbReference type="InterPro" id="IPR011004">
    <property type="entry name" value="Trimer_LpxA-like_sf"/>
</dbReference>
<dbReference type="InterPro" id="IPR009081">
    <property type="entry name" value="PP-bd_ACP"/>
</dbReference>
<dbReference type="PROSITE" id="PS50075">
    <property type="entry name" value="CARRIER"/>
    <property type="match status" value="1"/>
</dbReference>
<dbReference type="InterPro" id="IPR042099">
    <property type="entry name" value="ANL_N_sf"/>
</dbReference>
<dbReference type="EMBL" id="NAJO01000050">
    <property type="protein sequence ID" value="OQN97817.1"/>
    <property type="molecule type" value="Genomic_DNA"/>
</dbReference>
<evidence type="ECO:0000256" key="3">
    <source>
        <dbReference type="SAM" id="Phobius"/>
    </source>
</evidence>
<dbReference type="PANTHER" id="PTHR43201:SF10">
    <property type="entry name" value="CARRIER DOMAIN-CONTAINING PROTEIN"/>
    <property type="match status" value="1"/>
</dbReference>
<dbReference type="InterPro" id="IPR020806">
    <property type="entry name" value="PKS_PP-bd"/>
</dbReference>
<dbReference type="Gene3D" id="3.30.300.30">
    <property type="match status" value="1"/>
</dbReference>
<dbReference type="SUPFAM" id="SSF51161">
    <property type="entry name" value="Trimeric LpxA-like enzymes"/>
    <property type="match status" value="3"/>
</dbReference>
<dbReference type="Pfam" id="PF00501">
    <property type="entry name" value="AMP-binding"/>
    <property type="match status" value="1"/>
</dbReference>
<dbReference type="Proteomes" id="UP000192596">
    <property type="component" value="Unassembled WGS sequence"/>
</dbReference>
<dbReference type="SUPFAM" id="SSF47336">
    <property type="entry name" value="ACP-like"/>
    <property type="match status" value="1"/>
</dbReference>
<dbReference type="InterPro" id="IPR045851">
    <property type="entry name" value="AMP-bd_C_sf"/>
</dbReference>
<evidence type="ECO:0000313" key="6">
    <source>
        <dbReference type="Proteomes" id="UP000192596"/>
    </source>
</evidence>
<dbReference type="PANTHER" id="PTHR43201">
    <property type="entry name" value="ACYL-COA SYNTHETASE"/>
    <property type="match status" value="1"/>
</dbReference>
<dbReference type="SUPFAM" id="SSF56801">
    <property type="entry name" value="Acetyl-CoA synthetase-like"/>
    <property type="match status" value="1"/>
</dbReference>
<dbReference type="SMART" id="SM00823">
    <property type="entry name" value="PKS_PP"/>
    <property type="match status" value="1"/>
</dbReference>
<keyword evidence="2" id="KW-0597">Phosphoprotein</keyword>
<keyword evidence="3" id="KW-0472">Membrane</keyword>
<dbReference type="InterPro" id="IPR036736">
    <property type="entry name" value="ACP-like_sf"/>
</dbReference>
<gene>
    <name evidence="5" type="ORF">B0A48_16127</name>
</gene>
<feature type="transmembrane region" description="Helical" evidence="3">
    <location>
        <begin position="1174"/>
        <end position="1197"/>
    </location>
</feature>
<dbReference type="Gene3D" id="3.40.50.12780">
    <property type="entry name" value="N-terminal domain of ligase-like"/>
    <property type="match status" value="1"/>
</dbReference>
<evidence type="ECO:0000256" key="1">
    <source>
        <dbReference type="ARBA" id="ARBA00022450"/>
    </source>
</evidence>
<protein>
    <recommendedName>
        <fullName evidence="4">Carrier domain-containing protein</fullName>
    </recommendedName>
</protein>
<dbReference type="GO" id="GO:0031956">
    <property type="term" value="F:medium-chain fatty acid-CoA ligase activity"/>
    <property type="evidence" value="ECO:0007669"/>
    <property type="project" value="TreeGrafter"/>
</dbReference>
<comment type="caution">
    <text evidence="5">The sequence shown here is derived from an EMBL/GenBank/DDBJ whole genome shotgun (WGS) entry which is preliminary data.</text>
</comment>
<sequence length="1750" mass="190833">MAPAAETVSPAGGTEAFALASTLTRSDDLQKYIAYTQRVLAAGPRDRHRILQGIPCSRRPSYGPLATLSALLKAFPTSWPCFELQQTYTKVWKQLPEVAKAGRGGPEARLLVDNTLRQCKSSYQSITDLLHPSSPTAAIFDPSSGKSLSHTELVRCVSSFRLPIRPHTGTRKPVVAISLPNGPLLALTVLSTATYYTAAPIGHGNGVGSEQFKTDVLQSGASLVLASSADVARLALKDPWLINAGIRVLLVDLTSQMNLAFSDVDRRSIRGSKRWPQPVEHMPDDISILLFTSGTSGKKKLVPLHVHSLVCGVAMVIESWGLSPSMRCLNQMPFNHVGGLVRNLFAPIMSGGSVICCSAFDANLFWDCVEDYAPTWYYASPSMHQGILEAAEVRSDAVANSTIRLICNAAGGLLPSLAIQLRETFSTTQLTTILPSYGMTECMPISTPPLTYQLDKTGTSGVSVGPEIAILDGHDQALGAGIIGRISVRGSPVFSGYLRDNKVDTSCFTKDGWFDTGDMGYLDEDQYLYITGRSKEVINRGGELISPFEVEEAVVGAAMDTTSPVYGRISKALAFSVNHDVLQEVVGVAVVTPANAPRACLRGLQEAVKSTLSSAKVPVLMIYMDTGLPTNNNKLLRINLARRLGLPEIADHTPIAHRYYEADCPPANTPLSIPIPSRALSIDHDCLRSVCQKVLPRKYELHVREDETDFYPELLVAPKIRRNSNASVLSAETLVEQIAGSLHGYQIPNRIRLLTAPLPRLRSGSLDSIAMEKAINNTLPAAATGLSNTEHKIAEAFAQILVKPMSDFDGSSDFFDFGGDSMKAGRLLSALRRDFKIRLAIDALFAARTISALASLVDTKTAESSATSTNDDKLASKKLLPGLEKTCSSSNPLLLILQFVPIGIMYPMKRALSWTIFIYCLAYAEGLPTVNSIPGRLFGLCMSIAIGQIVTKIAAPLLSIIFKWLVIGRYREGLYPMWGLYHTRWWMVQKVIEVSGMGVFNLTGPARTLYLRLLGVKIGHNVSIAYGTDFGEYDLITIGDNTVIDRCKVRPFAAERNTSMYLGAISIGTNASIGLAAIVAAGTNVPDNACIGPNSSSWEVADAEEANRLLASAKIPKPHWLLEYLLEVPITALVKFCGIIPWLAALVGLVYTQAHRSSDPLHAVVVWFSSPHRVAYHYLALAAHACLGPVFFLFAVLTCKKFFDACCGKIRPGSVECRSNATKFRMQLVRNLMPALELHKVSELFGGHYEVTSKLVRLMGGKVGKRVYWPGTGPNVQDWDLLEIGDDVVFGSRSHLITSDGTGSDVVKIGNGAMVADRVVLLPGAELGTGTVFGSGALTRRDGRYASNTTWVGSRKNEAICLAGDMTAESRSAVVGHRTDQYYDTTLSRPRVPNLNTSDSMATLVQSPYLESRPPSPHFETKGQITYAYKHDDTAKAERQAARRTSVLVQQVDPARSTDSLANPDVSSTPFGRAFYQGQASYLVWNQFVIFCYATFITVFVAVYWNAGSIAAIQVIGYLVRRSDYPSWILAERPLRPVFLYLVFATLITMVMAVQTVLALTIVISAKWVLMGRRKAGNYDWDKSSYCQRWQLYLHIESIRRHCYGGHGILGLLTGTQWEVLYFRALGANVGKNCALFASGTPSLYFTEPDLLTLGDRVSVDDASLVAHINTRGKFDLNPLTVGDRAVLRSGSRLLSGAKMEADSCLLEHTLVMAGDVVESEATCQGWPAEDFRGNRMPTMKEERRWVKAG</sequence>
<feature type="transmembrane region" description="Helical" evidence="3">
    <location>
        <begin position="1488"/>
        <end position="1519"/>
    </location>
</feature>
<dbReference type="STRING" id="1507870.A0A1V8SFL8"/>
<proteinExistence type="predicted"/>
<feature type="transmembrane region" description="Helical" evidence="3">
    <location>
        <begin position="1132"/>
        <end position="1154"/>
    </location>
</feature>
<dbReference type="Gene3D" id="2.160.10.10">
    <property type="entry name" value="Hexapeptide repeat proteins"/>
    <property type="match status" value="2"/>
</dbReference>
<keyword evidence="6" id="KW-1185">Reference proteome</keyword>